<keyword evidence="2" id="KW-1185">Reference proteome</keyword>
<dbReference type="WBParaSite" id="L893_g27986.t1">
    <property type="protein sequence ID" value="L893_g27986.t1"/>
    <property type="gene ID" value="L893_g27986"/>
</dbReference>
<accession>A0A1I7ZMC5</accession>
<dbReference type="Pfam" id="PF10320">
    <property type="entry name" value="7TM_GPCR_Srsx"/>
    <property type="match status" value="1"/>
</dbReference>
<protein>
    <submittedName>
        <fullName evidence="3">G_PROTEIN_RECEP_F1_2 domain-containing protein</fullName>
    </submittedName>
</protein>
<evidence type="ECO:0000313" key="2">
    <source>
        <dbReference type="Proteomes" id="UP000095287"/>
    </source>
</evidence>
<dbReference type="SUPFAM" id="SSF81321">
    <property type="entry name" value="Family A G protein-coupled receptor-like"/>
    <property type="match status" value="1"/>
</dbReference>
<dbReference type="Proteomes" id="UP000095287">
    <property type="component" value="Unplaced"/>
</dbReference>
<keyword evidence="1" id="KW-0472">Membrane</keyword>
<reference evidence="3" key="1">
    <citation type="submission" date="2016-11" db="UniProtKB">
        <authorList>
            <consortium name="WormBaseParasite"/>
        </authorList>
    </citation>
    <scope>IDENTIFICATION</scope>
</reference>
<proteinExistence type="predicted"/>
<dbReference type="InterPro" id="IPR019424">
    <property type="entry name" value="7TM_GPCR_Srsx"/>
</dbReference>
<evidence type="ECO:0000313" key="3">
    <source>
        <dbReference type="WBParaSite" id="L893_g27986.t1"/>
    </source>
</evidence>
<feature type="transmembrane region" description="Helical" evidence="1">
    <location>
        <begin position="27"/>
        <end position="53"/>
    </location>
</feature>
<organism evidence="2 3">
    <name type="scientific">Steinernema glaseri</name>
    <dbReference type="NCBI Taxonomy" id="37863"/>
    <lineage>
        <taxon>Eukaryota</taxon>
        <taxon>Metazoa</taxon>
        <taxon>Ecdysozoa</taxon>
        <taxon>Nematoda</taxon>
        <taxon>Chromadorea</taxon>
        <taxon>Rhabditida</taxon>
        <taxon>Tylenchina</taxon>
        <taxon>Panagrolaimomorpha</taxon>
        <taxon>Strongyloidoidea</taxon>
        <taxon>Steinernematidae</taxon>
        <taxon>Steinernema</taxon>
    </lineage>
</organism>
<name>A0A1I7ZMC5_9BILA</name>
<keyword evidence="1" id="KW-1133">Transmembrane helix</keyword>
<dbReference type="Gene3D" id="1.20.1070.10">
    <property type="entry name" value="Rhodopsin 7-helix transmembrane proteins"/>
    <property type="match status" value="1"/>
</dbReference>
<keyword evidence="1" id="KW-0812">Transmembrane</keyword>
<sequence length="178" mass="20664">MVDFCVNHVTVSARTYYRRQQMIMKNLSYMILFFFFSWFIAHSSVLIVTFFNFQGTTMLHIAQSTAVIPAMLCYCQNYYIYFWRSNIYRPIFRRQISILLSCTTRPSQVYSTDVTTGGSRLQSRNYLVTRGSECGTAKALAVCVNGRNRHSKRCPMDRPYGIEIEDEIRSALSSEKSC</sequence>
<evidence type="ECO:0000256" key="1">
    <source>
        <dbReference type="SAM" id="Phobius"/>
    </source>
</evidence>
<feature type="transmembrane region" description="Helical" evidence="1">
    <location>
        <begin position="59"/>
        <end position="83"/>
    </location>
</feature>
<dbReference type="AlphaFoldDB" id="A0A1I7ZMC5"/>